<name>A0A1Q1M950_AGABI</name>
<feature type="compositionally biased region" description="Polar residues" evidence="1">
    <location>
        <begin position="53"/>
        <end position="63"/>
    </location>
</feature>
<evidence type="ECO:0000256" key="1">
    <source>
        <dbReference type="SAM" id="MobiDB-lite"/>
    </source>
</evidence>
<feature type="compositionally biased region" description="Polar residues" evidence="1">
    <location>
        <begin position="96"/>
        <end position="107"/>
    </location>
</feature>
<feature type="region of interest" description="Disordered" evidence="1">
    <location>
        <begin position="42"/>
        <end position="107"/>
    </location>
</feature>
<sequence length="107" mass="11813">MKDVISGRSRSEGVVSARYYQWSIEAKALVSYRATQLSALMRPASPQRRMEGSQVQDASSQQPGRMGPRSLDSESGGHRWHTSRTSRPSALRGQVAQESSGAHRSMH</sequence>
<accession>A0A1Q1M950</accession>
<organism evidence="2">
    <name type="scientific">Agaricus bisporus</name>
    <name type="common">White button mushroom</name>
    <dbReference type="NCBI Taxonomy" id="5341"/>
    <lineage>
        <taxon>Eukaryota</taxon>
        <taxon>Fungi</taxon>
        <taxon>Dikarya</taxon>
        <taxon>Basidiomycota</taxon>
        <taxon>Agaricomycotina</taxon>
        <taxon>Agaricomycetes</taxon>
        <taxon>Agaricomycetidae</taxon>
        <taxon>Agaricales</taxon>
        <taxon>Agaricineae</taxon>
        <taxon>Agaricaceae</taxon>
        <taxon>Agaricus</taxon>
    </lineage>
</organism>
<evidence type="ECO:0000313" key="2">
    <source>
        <dbReference type="EMBL" id="AQM32750.1"/>
    </source>
</evidence>
<protein>
    <submittedName>
        <fullName evidence="2">Uncharacterized protein</fullName>
    </submittedName>
</protein>
<reference evidence="2" key="1">
    <citation type="submission" date="2016-12" db="EMBL/GenBank/DDBJ databases">
        <title>Multiple viral infections in Agaricus bisporus - Characterisation of 18 unique RNA viruses and 8 ORFans identified by deep sequencing.</title>
        <authorList>
            <person name="Deakin G."/>
            <person name="Dobbs E."/>
            <person name="Jones I.M."/>
            <person name="Grogan H.M."/>
            <person name="Burton K.S."/>
        </authorList>
    </citation>
    <scope>NUCLEOTIDE SEQUENCE</scope>
    <source>
        <strain evidence="2">003</strain>
    </source>
</reference>
<proteinExistence type="predicted"/>
<dbReference type="AlphaFoldDB" id="A0A1Q1M950"/>
<dbReference type="EMBL" id="KY357516">
    <property type="protein sequence ID" value="AQM32750.1"/>
    <property type="molecule type" value="Genomic_DNA"/>
</dbReference>